<comment type="caution">
    <text evidence="1">The sequence shown here is derived from an EMBL/GenBank/DDBJ whole genome shotgun (WGS) entry which is preliminary data.</text>
</comment>
<sequence>MGARLISPVLQFQQVCRMILGSKRSSDAILVETAGCLTTQWQNTTQSLSSEPDLNLTIGKACKWARSTLS</sequence>
<evidence type="ECO:0000313" key="2">
    <source>
        <dbReference type="Proteomes" id="UP000031036"/>
    </source>
</evidence>
<evidence type="ECO:0000313" key="1">
    <source>
        <dbReference type="EMBL" id="KHN85042.1"/>
    </source>
</evidence>
<organism evidence="1 2">
    <name type="scientific">Toxocara canis</name>
    <name type="common">Canine roundworm</name>
    <dbReference type="NCBI Taxonomy" id="6265"/>
    <lineage>
        <taxon>Eukaryota</taxon>
        <taxon>Metazoa</taxon>
        <taxon>Ecdysozoa</taxon>
        <taxon>Nematoda</taxon>
        <taxon>Chromadorea</taxon>
        <taxon>Rhabditida</taxon>
        <taxon>Spirurina</taxon>
        <taxon>Ascaridomorpha</taxon>
        <taxon>Ascaridoidea</taxon>
        <taxon>Toxocaridae</taxon>
        <taxon>Toxocara</taxon>
    </lineage>
</organism>
<reference evidence="1 2" key="1">
    <citation type="submission" date="2014-11" db="EMBL/GenBank/DDBJ databases">
        <title>Genetic blueprint of the zoonotic pathogen Toxocara canis.</title>
        <authorList>
            <person name="Zhu X.-Q."/>
            <person name="Korhonen P.K."/>
            <person name="Cai H."/>
            <person name="Young N.D."/>
            <person name="Nejsum P."/>
            <person name="von Samson-Himmelstjerna G."/>
            <person name="Boag P.R."/>
            <person name="Tan P."/>
            <person name="Li Q."/>
            <person name="Min J."/>
            <person name="Yang Y."/>
            <person name="Wang X."/>
            <person name="Fang X."/>
            <person name="Hall R.S."/>
            <person name="Hofmann A."/>
            <person name="Sternberg P.W."/>
            <person name="Jex A.R."/>
            <person name="Gasser R.B."/>
        </authorList>
    </citation>
    <scope>NUCLEOTIDE SEQUENCE [LARGE SCALE GENOMIC DNA]</scope>
    <source>
        <strain evidence="1">PN_DK_2014</strain>
    </source>
</reference>
<dbReference type="EMBL" id="JPKZ01000879">
    <property type="protein sequence ID" value="KHN85042.1"/>
    <property type="molecule type" value="Genomic_DNA"/>
</dbReference>
<name>A0A0B2VUL2_TOXCA</name>
<proteinExistence type="predicted"/>
<gene>
    <name evidence="1" type="ORF">Tcan_07902</name>
</gene>
<dbReference type="Proteomes" id="UP000031036">
    <property type="component" value="Unassembled WGS sequence"/>
</dbReference>
<accession>A0A0B2VUL2</accession>
<protein>
    <submittedName>
        <fullName evidence="1">Uncharacterized protein</fullName>
    </submittedName>
</protein>
<dbReference type="AlphaFoldDB" id="A0A0B2VUL2"/>
<keyword evidence="2" id="KW-1185">Reference proteome</keyword>